<accession>A0A4Q9DYE7</accession>
<keyword evidence="5 7" id="KW-1133">Transmembrane helix</keyword>
<dbReference type="CDD" id="cd06261">
    <property type="entry name" value="TM_PBP2"/>
    <property type="match status" value="1"/>
</dbReference>
<keyword evidence="3" id="KW-1003">Cell membrane</keyword>
<feature type="transmembrane region" description="Helical" evidence="7">
    <location>
        <begin position="132"/>
        <end position="155"/>
    </location>
</feature>
<dbReference type="PROSITE" id="PS50928">
    <property type="entry name" value="ABC_TM1"/>
    <property type="match status" value="1"/>
</dbReference>
<sequence length="269" mass="30339">MLIPCLFAFALCFMEWNHMAGLAEMKFVGLEKFAQLAGDETFWKSLKNNVMYTVIGVPLAVALALIVSVVLNDKVFIQKTLRAMFFIPYVTNGIAVAFVWMLLYEPRRGPLNGFLKAFGVDNPPMWLASTKWALPALIIIYIWSHIGFNTIIYLAHLQGIPRDLYEAAEVDGAKGWQKFTYITFPLLSPGTFFLLVTGIIGSFKVFGIVNALTQGGPGDSTTVLGYYIYTTAFRFYDMGYASVMSLVLFVMIMIVTVIQWQGQKRWVHY</sequence>
<dbReference type="AlphaFoldDB" id="A0A4Q9DYE7"/>
<keyword evidence="6 7" id="KW-0472">Membrane</keyword>
<dbReference type="Pfam" id="PF00528">
    <property type="entry name" value="BPD_transp_1"/>
    <property type="match status" value="1"/>
</dbReference>
<feature type="domain" description="ABC transmembrane type-1" evidence="8">
    <location>
        <begin position="46"/>
        <end position="259"/>
    </location>
</feature>
<evidence type="ECO:0000256" key="3">
    <source>
        <dbReference type="ARBA" id="ARBA00022475"/>
    </source>
</evidence>
<organism evidence="9 10">
    <name type="scientific">Paenibacillus thalictri</name>
    <dbReference type="NCBI Taxonomy" id="2527873"/>
    <lineage>
        <taxon>Bacteria</taxon>
        <taxon>Bacillati</taxon>
        <taxon>Bacillota</taxon>
        <taxon>Bacilli</taxon>
        <taxon>Bacillales</taxon>
        <taxon>Paenibacillaceae</taxon>
        <taxon>Paenibacillus</taxon>
    </lineage>
</organism>
<dbReference type="GO" id="GO:0005886">
    <property type="term" value="C:plasma membrane"/>
    <property type="evidence" value="ECO:0007669"/>
    <property type="project" value="UniProtKB-SubCell"/>
</dbReference>
<evidence type="ECO:0000259" key="8">
    <source>
        <dbReference type="PROSITE" id="PS50928"/>
    </source>
</evidence>
<comment type="subcellular location">
    <subcellularLocation>
        <location evidence="1 7">Cell membrane</location>
        <topology evidence="1 7">Multi-pass membrane protein</topology>
    </subcellularLocation>
</comment>
<reference evidence="9 10" key="1">
    <citation type="submission" date="2019-02" db="EMBL/GenBank/DDBJ databases">
        <title>Paenibacillus sp. nov., isolated from surface-sterilized tissue of Thalictrum simplex L.</title>
        <authorList>
            <person name="Tuo L."/>
        </authorList>
    </citation>
    <scope>NUCLEOTIDE SEQUENCE [LARGE SCALE GENOMIC DNA]</scope>
    <source>
        <strain evidence="9 10">N2SHLJ1</strain>
    </source>
</reference>
<evidence type="ECO:0000256" key="5">
    <source>
        <dbReference type="ARBA" id="ARBA00022989"/>
    </source>
</evidence>
<dbReference type="SUPFAM" id="SSF161098">
    <property type="entry name" value="MetI-like"/>
    <property type="match status" value="1"/>
</dbReference>
<dbReference type="EMBL" id="SIRE01000004">
    <property type="protein sequence ID" value="TBL80888.1"/>
    <property type="molecule type" value="Genomic_DNA"/>
</dbReference>
<comment type="similarity">
    <text evidence="7">Belongs to the binding-protein-dependent transport system permease family.</text>
</comment>
<proteinExistence type="inferred from homology"/>
<dbReference type="InterPro" id="IPR000515">
    <property type="entry name" value="MetI-like"/>
</dbReference>
<evidence type="ECO:0000313" key="10">
    <source>
        <dbReference type="Proteomes" id="UP000293142"/>
    </source>
</evidence>
<evidence type="ECO:0000256" key="1">
    <source>
        <dbReference type="ARBA" id="ARBA00004651"/>
    </source>
</evidence>
<evidence type="ECO:0000256" key="6">
    <source>
        <dbReference type="ARBA" id="ARBA00023136"/>
    </source>
</evidence>
<keyword evidence="2 7" id="KW-0813">Transport</keyword>
<evidence type="ECO:0000256" key="4">
    <source>
        <dbReference type="ARBA" id="ARBA00022692"/>
    </source>
</evidence>
<dbReference type="PANTHER" id="PTHR30193">
    <property type="entry name" value="ABC TRANSPORTER PERMEASE PROTEIN"/>
    <property type="match status" value="1"/>
</dbReference>
<evidence type="ECO:0000256" key="2">
    <source>
        <dbReference type="ARBA" id="ARBA00022448"/>
    </source>
</evidence>
<dbReference type="Proteomes" id="UP000293142">
    <property type="component" value="Unassembled WGS sequence"/>
</dbReference>
<feature type="transmembrane region" description="Helical" evidence="7">
    <location>
        <begin position="181"/>
        <end position="203"/>
    </location>
</feature>
<name>A0A4Q9DYE7_9BACL</name>
<dbReference type="GO" id="GO:0055085">
    <property type="term" value="P:transmembrane transport"/>
    <property type="evidence" value="ECO:0007669"/>
    <property type="project" value="InterPro"/>
</dbReference>
<feature type="transmembrane region" description="Helical" evidence="7">
    <location>
        <begin position="83"/>
        <end position="103"/>
    </location>
</feature>
<feature type="transmembrane region" description="Helical" evidence="7">
    <location>
        <begin position="239"/>
        <end position="260"/>
    </location>
</feature>
<evidence type="ECO:0000313" key="9">
    <source>
        <dbReference type="EMBL" id="TBL80888.1"/>
    </source>
</evidence>
<dbReference type="Gene3D" id="1.10.3720.10">
    <property type="entry name" value="MetI-like"/>
    <property type="match status" value="1"/>
</dbReference>
<keyword evidence="10" id="KW-1185">Reference proteome</keyword>
<keyword evidence="4 7" id="KW-0812">Transmembrane</keyword>
<feature type="transmembrane region" description="Helical" evidence="7">
    <location>
        <begin position="49"/>
        <end position="71"/>
    </location>
</feature>
<protein>
    <submittedName>
        <fullName evidence="9">Sugar ABC transporter permease</fullName>
    </submittedName>
</protein>
<dbReference type="InterPro" id="IPR035906">
    <property type="entry name" value="MetI-like_sf"/>
</dbReference>
<comment type="caution">
    <text evidence="9">The sequence shown here is derived from an EMBL/GenBank/DDBJ whole genome shotgun (WGS) entry which is preliminary data.</text>
</comment>
<dbReference type="InterPro" id="IPR051393">
    <property type="entry name" value="ABC_transporter_permease"/>
</dbReference>
<dbReference type="PANTHER" id="PTHR30193:SF37">
    <property type="entry name" value="INNER MEMBRANE ABC TRANSPORTER PERMEASE PROTEIN YCJO"/>
    <property type="match status" value="1"/>
</dbReference>
<gene>
    <name evidence="9" type="ORF">EYB31_05655</name>
</gene>
<dbReference type="OrthoDB" id="9788108at2"/>
<evidence type="ECO:0000256" key="7">
    <source>
        <dbReference type="RuleBase" id="RU363032"/>
    </source>
</evidence>